<evidence type="ECO:0000256" key="2">
    <source>
        <dbReference type="ARBA" id="ARBA00023136"/>
    </source>
</evidence>
<evidence type="ECO:0000256" key="1">
    <source>
        <dbReference type="ARBA" id="ARBA00022729"/>
    </source>
</evidence>
<evidence type="ECO:0000256" key="5">
    <source>
        <dbReference type="SAM" id="SignalP"/>
    </source>
</evidence>
<dbReference type="InterPro" id="IPR038670">
    <property type="entry name" value="HslJ-like_sf"/>
</dbReference>
<name>A0A508WXF6_9HYPH</name>
<evidence type="ECO:0000313" key="8">
    <source>
        <dbReference type="EMBL" id="VTZ62118.1"/>
    </source>
</evidence>
<feature type="signal peptide" evidence="5">
    <location>
        <begin position="1"/>
        <end position="24"/>
    </location>
</feature>
<dbReference type="InterPro" id="IPR018660">
    <property type="entry name" value="MliC"/>
</dbReference>
<keyword evidence="1 5" id="KW-0732">Signal</keyword>
<keyword evidence="4" id="KW-0449">Lipoprotein</keyword>
<dbReference type="EMBL" id="CABFNB010000101">
    <property type="protein sequence ID" value="VTZ62118.1"/>
    <property type="molecule type" value="Genomic_DNA"/>
</dbReference>
<keyword evidence="3" id="KW-0564">Palmitate</keyword>
<dbReference type="AlphaFoldDB" id="A0A508WXF6"/>
<dbReference type="Pfam" id="PF03724">
    <property type="entry name" value="META"/>
    <property type="match status" value="1"/>
</dbReference>
<evidence type="ECO:0000256" key="4">
    <source>
        <dbReference type="ARBA" id="ARBA00023288"/>
    </source>
</evidence>
<feature type="chain" id="PRO_5021286387" description="META domain-containing protein" evidence="5">
    <location>
        <begin position="25"/>
        <end position="241"/>
    </location>
</feature>
<evidence type="ECO:0000259" key="7">
    <source>
        <dbReference type="Pfam" id="PF09864"/>
    </source>
</evidence>
<dbReference type="InterPro" id="IPR053147">
    <property type="entry name" value="Hsp_HslJ-like"/>
</dbReference>
<evidence type="ECO:0000256" key="3">
    <source>
        <dbReference type="ARBA" id="ARBA00023139"/>
    </source>
</evidence>
<evidence type="ECO:0008006" key="10">
    <source>
        <dbReference type="Google" id="ProtNLM"/>
    </source>
</evidence>
<reference evidence="8 9" key="1">
    <citation type="submission" date="2019-06" db="EMBL/GenBank/DDBJ databases">
        <authorList>
            <person name="Le Quere A."/>
            <person name="Colella S."/>
        </authorList>
    </citation>
    <scope>NUCLEOTIDE SEQUENCE [LARGE SCALE GENOMIC DNA]</scope>
    <source>
        <strain evidence="8">EmedicaeMD41</strain>
    </source>
</reference>
<feature type="domain" description="C-type lysozyme inhibitor" evidence="7">
    <location>
        <begin position="165"/>
        <end position="230"/>
    </location>
</feature>
<evidence type="ECO:0000313" key="9">
    <source>
        <dbReference type="Proteomes" id="UP000507954"/>
    </source>
</evidence>
<protein>
    <recommendedName>
        <fullName evidence="10">META domain-containing protein</fullName>
    </recommendedName>
</protein>
<sequence>MLQALTAASCACVLIELASMQTVAAEKVPEQLVGSWLAEDMGGRGVIDDLQTTLEIREDATYGSMAGCNHFTGAFSLSGATISFGFAAATRKMCVPAAMDQERKFLNALGDELSWKIEGSKLTLARPNGPPVIRLTFMDSRASGGAELKLRIPGADAVERQIVRYQCAGKTVQAEYINAGPVSLATLAIEGTFIVASNVISGSGARYAGGQYVWWTKGDEARLFDTMEGEEDPGILCRKTE</sequence>
<dbReference type="PANTHER" id="PTHR35535:SF2">
    <property type="entry name" value="DUF306 DOMAIN-CONTAINING PROTEIN"/>
    <property type="match status" value="1"/>
</dbReference>
<dbReference type="SUPFAM" id="SSF141488">
    <property type="entry name" value="YdhA-like"/>
    <property type="match status" value="1"/>
</dbReference>
<keyword evidence="2" id="KW-0472">Membrane</keyword>
<gene>
    <name evidence="8" type="ORF">EMEDMD4_350018</name>
</gene>
<organism evidence="8 9">
    <name type="scientific">Sinorhizobium medicae</name>
    <dbReference type="NCBI Taxonomy" id="110321"/>
    <lineage>
        <taxon>Bacteria</taxon>
        <taxon>Pseudomonadati</taxon>
        <taxon>Pseudomonadota</taxon>
        <taxon>Alphaproteobacteria</taxon>
        <taxon>Hyphomicrobiales</taxon>
        <taxon>Rhizobiaceae</taxon>
        <taxon>Sinorhizobium/Ensifer group</taxon>
        <taxon>Sinorhizobium</taxon>
    </lineage>
</organism>
<dbReference type="PANTHER" id="PTHR35535">
    <property type="entry name" value="HEAT SHOCK PROTEIN HSLJ"/>
    <property type="match status" value="1"/>
</dbReference>
<dbReference type="RefSeq" id="WP_180161823.1">
    <property type="nucleotide sequence ID" value="NZ_CABFNB010000101.1"/>
</dbReference>
<dbReference type="Proteomes" id="UP000507954">
    <property type="component" value="Unassembled WGS sequence"/>
</dbReference>
<dbReference type="InterPro" id="IPR005184">
    <property type="entry name" value="DUF306_Meta_HslJ"/>
</dbReference>
<dbReference type="InterPro" id="IPR036328">
    <property type="entry name" value="MliC_sf"/>
</dbReference>
<dbReference type="Gene3D" id="2.40.128.200">
    <property type="match status" value="1"/>
</dbReference>
<evidence type="ECO:0000259" key="6">
    <source>
        <dbReference type="Pfam" id="PF03724"/>
    </source>
</evidence>
<dbReference type="Gene3D" id="2.40.128.270">
    <property type="match status" value="1"/>
</dbReference>
<dbReference type="Pfam" id="PF09864">
    <property type="entry name" value="MliC"/>
    <property type="match status" value="1"/>
</dbReference>
<feature type="domain" description="DUF306" evidence="6">
    <location>
        <begin position="31"/>
        <end position="134"/>
    </location>
</feature>
<proteinExistence type="predicted"/>
<accession>A0A508WXF6</accession>